<dbReference type="Gene3D" id="3.40.50.300">
    <property type="entry name" value="P-loop containing nucleotide triphosphate hydrolases"/>
    <property type="match status" value="1"/>
</dbReference>
<gene>
    <name evidence="4" type="ORF">AKG39_02035</name>
</gene>
<evidence type="ECO:0000256" key="1">
    <source>
        <dbReference type="ARBA" id="ARBA00022741"/>
    </source>
</evidence>
<dbReference type="STRING" id="52689.AKG39_02035"/>
<dbReference type="GO" id="GO:0005524">
    <property type="term" value="F:ATP binding"/>
    <property type="evidence" value="ECO:0007669"/>
    <property type="project" value="UniProtKB-KW"/>
</dbReference>
<reference evidence="5" key="1">
    <citation type="submission" date="2015-07" db="EMBL/GenBank/DDBJ databases">
        <title>Draft genome sequence of Acetobacterium bakii DSM 8293, a potential psychrophilic chemical producer through syngas fermentation.</title>
        <authorList>
            <person name="Song Y."/>
            <person name="Hwang S."/>
            <person name="Cho B.-K."/>
        </authorList>
    </citation>
    <scope>NUCLEOTIDE SEQUENCE [LARGE SCALE GENOMIC DNA]</scope>
    <source>
        <strain evidence="5">DSM 8239</strain>
    </source>
</reference>
<evidence type="ECO:0000259" key="3">
    <source>
        <dbReference type="PROSITE" id="PS50893"/>
    </source>
</evidence>
<dbReference type="SMART" id="SM00382">
    <property type="entry name" value="AAA"/>
    <property type="match status" value="1"/>
</dbReference>
<dbReference type="GO" id="GO:0016887">
    <property type="term" value="F:ATP hydrolysis activity"/>
    <property type="evidence" value="ECO:0007669"/>
    <property type="project" value="InterPro"/>
</dbReference>
<keyword evidence="2 4" id="KW-0067">ATP-binding</keyword>
<keyword evidence="5" id="KW-1185">Reference proteome</keyword>
<name>A0A0L6U3Z2_9FIRM</name>
<dbReference type="OrthoDB" id="9804819at2"/>
<protein>
    <submittedName>
        <fullName evidence="4">Multidrug ABC transporter ATP-binding protein</fullName>
    </submittedName>
</protein>
<dbReference type="PANTHER" id="PTHR43158:SF5">
    <property type="entry name" value="ABC TRANSPORTER, ATP-BINDING PROTEIN"/>
    <property type="match status" value="1"/>
</dbReference>
<dbReference type="PANTHER" id="PTHR43158">
    <property type="entry name" value="SKFA PEPTIDE EXPORT ATP-BINDING PROTEIN SKFE"/>
    <property type="match status" value="1"/>
</dbReference>
<dbReference type="Proteomes" id="UP000036873">
    <property type="component" value="Unassembled WGS sequence"/>
</dbReference>
<dbReference type="InterPro" id="IPR003593">
    <property type="entry name" value="AAA+_ATPase"/>
</dbReference>
<evidence type="ECO:0000256" key="2">
    <source>
        <dbReference type="ARBA" id="ARBA00022840"/>
    </source>
</evidence>
<comment type="caution">
    <text evidence="4">The sequence shown here is derived from an EMBL/GenBank/DDBJ whole genome shotgun (WGS) entry which is preliminary data.</text>
</comment>
<dbReference type="EMBL" id="LGYO01000006">
    <property type="protein sequence ID" value="KNZ43244.1"/>
    <property type="molecule type" value="Genomic_DNA"/>
</dbReference>
<accession>A0A0L6U3Z2</accession>
<dbReference type="PROSITE" id="PS50893">
    <property type="entry name" value="ABC_TRANSPORTER_2"/>
    <property type="match status" value="1"/>
</dbReference>
<dbReference type="PATRIC" id="fig|52689.4.peg.3106"/>
<evidence type="ECO:0000313" key="5">
    <source>
        <dbReference type="Proteomes" id="UP000036873"/>
    </source>
</evidence>
<sequence length="284" mass="31527">MNGIEVNNVSKNFGDTLALNQVSLNFEPNKIYGLLGRNGAGKSTLLNIITNRLFPDDGTVTIEGLIGTENDVAQKKVYMMSEKNLYPKSMTCQEVFKWSKLFYPNFDLEYATKISNQFGLGLHKKIRTLSTGFSSIFKIVIALSVNTPYVLFDEPVLGLDANHREMFYKMLIEKYSDASFTAIISTHLIEEVATILEHVMIIKNGEILINDSCESLLSSGYTVSGTAQQIDAFILEKVVIATDTLGGLKTATVMGNIDKDIVPLGLEITGLDLQRFFIKLTNEE</sequence>
<dbReference type="CDD" id="cd03230">
    <property type="entry name" value="ABC_DR_subfamily_A"/>
    <property type="match status" value="1"/>
</dbReference>
<evidence type="ECO:0000313" key="4">
    <source>
        <dbReference type="EMBL" id="KNZ43244.1"/>
    </source>
</evidence>
<dbReference type="RefSeq" id="WP_050738691.1">
    <property type="nucleotide sequence ID" value="NZ_LGYO01000006.1"/>
</dbReference>
<proteinExistence type="predicted"/>
<keyword evidence="1" id="KW-0547">Nucleotide-binding</keyword>
<dbReference type="Pfam" id="PF00005">
    <property type="entry name" value="ABC_tran"/>
    <property type="match status" value="1"/>
</dbReference>
<organism evidence="4 5">
    <name type="scientific">Acetobacterium bakii</name>
    <dbReference type="NCBI Taxonomy" id="52689"/>
    <lineage>
        <taxon>Bacteria</taxon>
        <taxon>Bacillati</taxon>
        <taxon>Bacillota</taxon>
        <taxon>Clostridia</taxon>
        <taxon>Eubacteriales</taxon>
        <taxon>Eubacteriaceae</taxon>
        <taxon>Acetobacterium</taxon>
    </lineage>
</organism>
<dbReference type="AlphaFoldDB" id="A0A0L6U3Z2"/>
<dbReference type="InterPro" id="IPR027417">
    <property type="entry name" value="P-loop_NTPase"/>
</dbReference>
<feature type="domain" description="ABC transporter" evidence="3">
    <location>
        <begin position="4"/>
        <end position="229"/>
    </location>
</feature>
<dbReference type="InterPro" id="IPR003439">
    <property type="entry name" value="ABC_transporter-like_ATP-bd"/>
</dbReference>
<dbReference type="SUPFAM" id="SSF52540">
    <property type="entry name" value="P-loop containing nucleoside triphosphate hydrolases"/>
    <property type="match status" value="1"/>
</dbReference>